<keyword evidence="3" id="KW-1185">Reference proteome</keyword>
<name>A0A1M6AKA8_9FLAO</name>
<feature type="signal peptide" evidence="1">
    <location>
        <begin position="1"/>
        <end position="19"/>
    </location>
</feature>
<dbReference type="AlphaFoldDB" id="A0A1M6AKA8"/>
<accession>A0A1M6AKA8</accession>
<gene>
    <name evidence="2" type="ORF">SAMN05216261_0477</name>
</gene>
<feature type="chain" id="PRO_5012025331" evidence="1">
    <location>
        <begin position="20"/>
        <end position="119"/>
    </location>
</feature>
<dbReference type="eggNOG" id="ENOG50336AW">
    <property type="taxonomic scope" value="Bacteria"/>
</dbReference>
<evidence type="ECO:0000313" key="2">
    <source>
        <dbReference type="EMBL" id="SHI36954.1"/>
    </source>
</evidence>
<proteinExistence type="predicted"/>
<evidence type="ECO:0000313" key="3">
    <source>
        <dbReference type="Proteomes" id="UP000184396"/>
    </source>
</evidence>
<sequence>MLISGLILALFSLSSFNSAMVSNTSETVVAQEGLVVYATFDGKEDYGYNFIATGKDGEEHMLTFQQVEEDVLSAFNLNDNSLVGAKFKITFNRDLKLSKDEDNMDDEDEINTITKLEKL</sequence>
<dbReference type="Proteomes" id="UP000184396">
    <property type="component" value="Unassembled WGS sequence"/>
</dbReference>
<keyword evidence="1" id="KW-0732">Signal</keyword>
<reference evidence="2 3" key="1">
    <citation type="submission" date="2016-11" db="EMBL/GenBank/DDBJ databases">
        <authorList>
            <person name="Jaros S."/>
            <person name="Januszkiewicz K."/>
            <person name="Wedrychowicz H."/>
        </authorList>
    </citation>
    <scope>NUCLEOTIDE SEQUENCE [LARGE SCALE GENOMIC DNA]</scope>
    <source>
        <strain evidence="2 3">CGMCC 1.12213</strain>
    </source>
</reference>
<dbReference type="EMBL" id="FQYK01000001">
    <property type="protein sequence ID" value="SHI36954.1"/>
    <property type="molecule type" value="Genomic_DNA"/>
</dbReference>
<organism evidence="2 3">
    <name type="scientific">Algibacter luteus</name>
    <dbReference type="NCBI Taxonomy" id="1178825"/>
    <lineage>
        <taxon>Bacteria</taxon>
        <taxon>Pseudomonadati</taxon>
        <taxon>Bacteroidota</taxon>
        <taxon>Flavobacteriia</taxon>
        <taxon>Flavobacteriales</taxon>
        <taxon>Flavobacteriaceae</taxon>
        <taxon>Algibacter</taxon>
    </lineage>
</organism>
<evidence type="ECO:0000256" key="1">
    <source>
        <dbReference type="SAM" id="SignalP"/>
    </source>
</evidence>
<dbReference type="STRING" id="1178825.SAMN05216261_0477"/>
<protein>
    <submittedName>
        <fullName evidence="2">Uncharacterized protein</fullName>
    </submittedName>
</protein>